<keyword evidence="3" id="KW-1185">Reference proteome</keyword>
<name>A0A8H5D4M8_9AGAR</name>
<gene>
    <name evidence="2" type="ORF">D9756_007999</name>
</gene>
<dbReference type="OrthoDB" id="2560792at2759"/>
<organism evidence="2 3">
    <name type="scientific">Leucocoprinus leucothites</name>
    <dbReference type="NCBI Taxonomy" id="201217"/>
    <lineage>
        <taxon>Eukaryota</taxon>
        <taxon>Fungi</taxon>
        <taxon>Dikarya</taxon>
        <taxon>Basidiomycota</taxon>
        <taxon>Agaricomycotina</taxon>
        <taxon>Agaricomycetes</taxon>
        <taxon>Agaricomycetidae</taxon>
        <taxon>Agaricales</taxon>
        <taxon>Agaricineae</taxon>
        <taxon>Agaricaceae</taxon>
        <taxon>Leucocoprinus</taxon>
    </lineage>
</organism>
<evidence type="ECO:0000313" key="3">
    <source>
        <dbReference type="Proteomes" id="UP000559027"/>
    </source>
</evidence>
<dbReference type="AlphaFoldDB" id="A0A8H5D4M8"/>
<feature type="region of interest" description="Disordered" evidence="1">
    <location>
        <begin position="1"/>
        <end position="54"/>
    </location>
</feature>
<protein>
    <submittedName>
        <fullName evidence="2">Uncharacterized protein</fullName>
    </submittedName>
</protein>
<sequence>MSMGDADAKFPGQHTGIPPSPTRENPAQVYPKSDPNPAPRMPRSGDDSRVQTAIGNPFLLQSALKHVDDGLARVVVMLQEEERSQGGSQKEEALIAKFKGWRDELSEIMLGGPGQATPPSKVAPPAEGGMFTD</sequence>
<feature type="region of interest" description="Disordered" evidence="1">
    <location>
        <begin position="109"/>
        <end position="133"/>
    </location>
</feature>
<evidence type="ECO:0000256" key="1">
    <source>
        <dbReference type="SAM" id="MobiDB-lite"/>
    </source>
</evidence>
<evidence type="ECO:0000313" key="2">
    <source>
        <dbReference type="EMBL" id="KAF5353525.1"/>
    </source>
</evidence>
<proteinExistence type="predicted"/>
<accession>A0A8H5D4M8</accession>
<dbReference type="Proteomes" id="UP000559027">
    <property type="component" value="Unassembled WGS sequence"/>
</dbReference>
<reference evidence="2 3" key="1">
    <citation type="journal article" date="2020" name="ISME J.">
        <title>Uncovering the hidden diversity of litter-decomposition mechanisms in mushroom-forming fungi.</title>
        <authorList>
            <person name="Floudas D."/>
            <person name="Bentzer J."/>
            <person name="Ahren D."/>
            <person name="Johansson T."/>
            <person name="Persson P."/>
            <person name="Tunlid A."/>
        </authorList>
    </citation>
    <scope>NUCLEOTIDE SEQUENCE [LARGE SCALE GENOMIC DNA]</scope>
    <source>
        <strain evidence="2 3">CBS 146.42</strain>
    </source>
</reference>
<dbReference type="EMBL" id="JAACJO010000010">
    <property type="protein sequence ID" value="KAF5353525.1"/>
    <property type="molecule type" value="Genomic_DNA"/>
</dbReference>
<comment type="caution">
    <text evidence="2">The sequence shown here is derived from an EMBL/GenBank/DDBJ whole genome shotgun (WGS) entry which is preliminary data.</text>
</comment>